<comment type="caution">
    <text evidence="1">The sequence shown here is derived from an EMBL/GenBank/DDBJ whole genome shotgun (WGS) entry which is preliminary data.</text>
</comment>
<protein>
    <submittedName>
        <fullName evidence="1">Uncharacterized protein</fullName>
    </submittedName>
</protein>
<dbReference type="EMBL" id="FNBW01000011">
    <property type="protein sequence ID" value="SDG14221.1"/>
    <property type="molecule type" value="Genomic_DNA"/>
</dbReference>
<evidence type="ECO:0000313" key="2">
    <source>
        <dbReference type="Proteomes" id="UP000198615"/>
    </source>
</evidence>
<name>A0A8G2BL91_9PROT</name>
<gene>
    <name evidence="1" type="ORF">SAMN05660686_03477</name>
</gene>
<dbReference type="OrthoDB" id="8115396at2"/>
<dbReference type="Proteomes" id="UP000198615">
    <property type="component" value="Unassembled WGS sequence"/>
</dbReference>
<accession>A0A8G2BL91</accession>
<evidence type="ECO:0000313" key="1">
    <source>
        <dbReference type="EMBL" id="SDG14221.1"/>
    </source>
</evidence>
<keyword evidence="2" id="KW-1185">Reference proteome</keyword>
<reference evidence="1 2" key="1">
    <citation type="submission" date="2016-10" db="EMBL/GenBank/DDBJ databases">
        <authorList>
            <person name="Varghese N."/>
            <person name="Submissions S."/>
        </authorList>
    </citation>
    <scope>NUCLEOTIDE SEQUENCE [LARGE SCALE GENOMIC DNA]</scope>
    <source>
        <strain evidence="1 2">DSM 18839</strain>
    </source>
</reference>
<sequence>MISDTEYQRLYASPPRTLPGRVNRAALLLRGGMGRSRAFDDCFEMGGGADILARLLHRAHTESPELLEMMKDQGNWSEAFAVCPPTPAPLALSHEDRTYALSRATAGLPRVMTRRGVSLADGLTDARLAEALSSAMGEHGGCGGPDEPSLAWCGAGLRIWASWESVNTVQDTPVFQGVATVRAAREHWRIPDPDEAQLCLFDRDASASG</sequence>
<organism evidence="1 2">
    <name type="scientific">Thalassobaculum litoreum DSM 18839</name>
    <dbReference type="NCBI Taxonomy" id="1123362"/>
    <lineage>
        <taxon>Bacteria</taxon>
        <taxon>Pseudomonadati</taxon>
        <taxon>Pseudomonadota</taxon>
        <taxon>Alphaproteobacteria</taxon>
        <taxon>Rhodospirillales</taxon>
        <taxon>Thalassobaculaceae</taxon>
        <taxon>Thalassobaculum</taxon>
    </lineage>
</organism>
<proteinExistence type="predicted"/>
<dbReference type="AlphaFoldDB" id="A0A8G2BL91"/>
<dbReference type="RefSeq" id="WP_093152241.1">
    <property type="nucleotide sequence ID" value="NZ_FNBW01000011.1"/>
</dbReference>